<sequence length="267" mass="31349">MISIKQALKQAYAKDSTYKEYILFILCEFLQKDRAWIFLNPEFQIDEKVFLEYVDKFLNGEPFEYLFKKTQFYGLDFFIEKGVLIPRFDSEILLEKCLEILTQHSFKNILEIGFGSGILSICLVKLKQIFIQACDINPKALELAKKNADFHKVSNLINFQLCDFKNIQGNFDFIFSNPPYIKNDYPLDKWVQNEPHNALFGGDKGWEILYEIILFAKNQNTKVLACEFGYDQKAILNEILEENGFKATFYQDYNGFDRAFVAWNLKN</sequence>
<accession>A0A0A8H8L6</accession>
<dbReference type="GO" id="GO:0102559">
    <property type="term" value="F:peptide chain release factor N(5)-glutamine methyltransferase activity"/>
    <property type="evidence" value="ECO:0007669"/>
    <property type="project" value="UniProtKB-EC"/>
</dbReference>
<dbReference type="InterPro" id="IPR050320">
    <property type="entry name" value="N5-glutamine_MTase"/>
</dbReference>
<dbReference type="Pfam" id="PF05175">
    <property type="entry name" value="MTS"/>
    <property type="match status" value="1"/>
</dbReference>
<feature type="domain" description="Methyltransferase small" evidence="6">
    <location>
        <begin position="98"/>
        <end position="182"/>
    </location>
</feature>
<dbReference type="KEGG" id="csm:CSUB8521_0606"/>
<dbReference type="InterPro" id="IPR007848">
    <property type="entry name" value="Small_mtfrase_dom"/>
</dbReference>
<dbReference type="PANTHER" id="PTHR18895:SF74">
    <property type="entry name" value="MTRF1L RELEASE FACTOR GLUTAMINE METHYLTRANSFERASE"/>
    <property type="match status" value="1"/>
</dbReference>
<reference evidence="8 9" key="1">
    <citation type="journal article" date="2014" name="Genome Biol. Evol.">
        <title>Comparative Genomics of the Campylobacter lari Group.</title>
        <authorList>
            <person name="Miller W.G."/>
            <person name="Yee E."/>
            <person name="Chapman M.H."/>
            <person name="Smith T.P."/>
            <person name="Bono J.L."/>
            <person name="Huynh S."/>
            <person name="Parker C.T."/>
            <person name="Vandamme P."/>
            <person name="Luong K."/>
            <person name="Korlach J."/>
        </authorList>
    </citation>
    <scope>NUCLEOTIDE SEQUENCE [LARGE SCALE GENOMIC DNA]</scope>
    <source>
        <strain evidence="8 9">LMG 24374</strain>
    </source>
</reference>
<gene>
    <name evidence="8" type="primary">hemK</name>
    <name evidence="8" type="ORF">CSUB8521_0606</name>
</gene>
<dbReference type="GO" id="GO:0003676">
    <property type="term" value="F:nucleic acid binding"/>
    <property type="evidence" value="ECO:0007669"/>
    <property type="project" value="InterPro"/>
</dbReference>
<comment type="catalytic activity">
    <reaction evidence="5">
        <text>L-glutaminyl-[peptide chain release factor] + S-adenosyl-L-methionine = N(5)-methyl-L-glutaminyl-[peptide chain release factor] + S-adenosyl-L-homocysteine + H(+)</text>
        <dbReference type="Rhea" id="RHEA:42896"/>
        <dbReference type="Rhea" id="RHEA-COMP:10271"/>
        <dbReference type="Rhea" id="RHEA-COMP:10272"/>
        <dbReference type="ChEBI" id="CHEBI:15378"/>
        <dbReference type="ChEBI" id="CHEBI:30011"/>
        <dbReference type="ChEBI" id="CHEBI:57856"/>
        <dbReference type="ChEBI" id="CHEBI:59789"/>
        <dbReference type="ChEBI" id="CHEBI:61891"/>
        <dbReference type="EC" id="2.1.1.297"/>
    </reaction>
</comment>
<dbReference type="InterPro" id="IPR040758">
    <property type="entry name" value="PrmC_N"/>
</dbReference>
<keyword evidence="3 8" id="KW-0808">Transferase</keyword>
<dbReference type="PANTHER" id="PTHR18895">
    <property type="entry name" value="HEMK METHYLTRANSFERASE"/>
    <property type="match status" value="1"/>
</dbReference>
<evidence type="ECO:0000256" key="1">
    <source>
        <dbReference type="ARBA" id="ARBA00012771"/>
    </source>
</evidence>
<dbReference type="EC" id="2.1.1.297" evidence="1"/>
<keyword evidence="2 8" id="KW-0489">Methyltransferase</keyword>
<evidence type="ECO:0000256" key="4">
    <source>
        <dbReference type="ARBA" id="ARBA00022691"/>
    </source>
</evidence>
<dbReference type="PROSITE" id="PS00092">
    <property type="entry name" value="N6_MTASE"/>
    <property type="match status" value="1"/>
</dbReference>
<keyword evidence="4" id="KW-0949">S-adenosyl-L-methionine</keyword>
<evidence type="ECO:0000256" key="5">
    <source>
        <dbReference type="ARBA" id="ARBA00048391"/>
    </source>
</evidence>
<dbReference type="AlphaFoldDB" id="A0A0A8H8L6"/>
<dbReference type="InterPro" id="IPR002052">
    <property type="entry name" value="DNA_methylase_N6_adenine_CS"/>
</dbReference>
<feature type="domain" description="Release factor glutamine methyltransferase N-terminal" evidence="7">
    <location>
        <begin position="5"/>
        <end position="66"/>
    </location>
</feature>
<dbReference type="CDD" id="cd02440">
    <property type="entry name" value="AdoMet_MTases"/>
    <property type="match status" value="1"/>
</dbReference>
<dbReference type="Pfam" id="PF17827">
    <property type="entry name" value="PrmC_N"/>
    <property type="match status" value="1"/>
</dbReference>
<dbReference type="InterPro" id="IPR004556">
    <property type="entry name" value="HemK-like"/>
</dbReference>
<evidence type="ECO:0000256" key="2">
    <source>
        <dbReference type="ARBA" id="ARBA00022603"/>
    </source>
</evidence>
<dbReference type="Proteomes" id="UP000031135">
    <property type="component" value="Chromosome"/>
</dbReference>
<dbReference type="EMBL" id="CP007772">
    <property type="protein sequence ID" value="AJC90463.1"/>
    <property type="molecule type" value="Genomic_DNA"/>
</dbReference>
<name>A0A0A8H8L6_9BACT</name>
<dbReference type="HOGENOM" id="CLU_018398_3_2_7"/>
<evidence type="ECO:0000313" key="8">
    <source>
        <dbReference type="EMBL" id="AJC90463.1"/>
    </source>
</evidence>
<evidence type="ECO:0000259" key="6">
    <source>
        <dbReference type="Pfam" id="PF05175"/>
    </source>
</evidence>
<protein>
    <recommendedName>
        <fullName evidence="1">peptide chain release factor N(5)-glutamine methyltransferase</fullName>
        <ecNumber evidence="1">2.1.1.297</ecNumber>
    </recommendedName>
</protein>
<dbReference type="NCBIfam" id="TIGR00536">
    <property type="entry name" value="hemK_fam"/>
    <property type="match status" value="1"/>
</dbReference>
<dbReference type="Gene3D" id="3.40.50.150">
    <property type="entry name" value="Vaccinia Virus protein VP39"/>
    <property type="match status" value="1"/>
</dbReference>
<evidence type="ECO:0000259" key="7">
    <source>
        <dbReference type="Pfam" id="PF17827"/>
    </source>
</evidence>
<dbReference type="OrthoDB" id="9800643at2"/>
<evidence type="ECO:0000256" key="3">
    <source>
        <dbReference type="ARBA" id="ARBA00022679"/>
    </source>
</evidence>
<proteinExistence type="predicted"/>
<dbReference type="Gene3D" id="1.10.8.10">
    <property type="entry name" value="DNA helicase RuvA subunit, C-terminal domain"/>
    <property type="match status" value="1"/>
</dbReference>
<dbReference type="InterPro" id="IPR029063">
    <property type="entry name" value="SAM-dependent_MTases_sf"/>
</dbReference>
<evidence type="ECO:0000313" key="9">
    <source>
        <dbReference type="Proteomes" id="UP000031135"/>
    </source>
</evidence>
<dbReference type="GO" id="GO:0032259">
    <property type="term" value="P:methylation"/>
    <property type="evidence" value="ECO:0007669"/>
    <property type="project" value="UniProtKB-KW"/>
</dbReference>
<organism evidence="8 9">
    <name type="scientific">Campylobacter subantarcticus LMG 24374</name>
    <dbReference type="NCBI Taxonomy" id="1388751"/>
    <lineage>
        <taxon>Bacteria</taxon>
        <taxon>Pseudomonadati</taxon>
        <taxon>Campylobacterota</taxon>
        <taxon>Epsilonproteobacteria</taxon>
        <taxon>Campylobacterales</taxon>
        <taxon>Campylobacteraceae</taxon>
        <taxon>Campylobacter</taxon>
    </lineage>
</organism>
<dbReference type="SUPFAM" id="SSF53335">
    <property type="entry name" value="S-adenosyl-L-methionine-dependent methyltransferases"/>
    <property type="match status" value="1"/>
</dbReference>